<proteinExistence type="predicted"/>
<evidence type="ECO:0000256" key="1">
    <source>
        <dbReference type="SAM" id="Phobius"/>
    </source>
</evidence>
<evidence type="ECO:0000313" key="3">
    <source>
        <dbReference type="Proteomes" id="UP000266841"/>
    </source>
</evidence>
<reference evidence="2 3" key="1">
    <citation type="journal article" date="2012" name="Genome Biol.">
        <title>Genome and low-iron response of an oceanic diatom adapted to chronic iron limitation.</title>
        <authorList>
            <person name="Lommer M."/>
            <person name="Specht M."/>
            <person name="Roy A.S."/>
            <person name="Kraemer L."/>
            <person name="Andreson R."/>
            <person name="Gutowska M.A."/>
            <person name="Wolf J."/>
            <person name="Bergner S.V."/>
            <person name="Schilhabel M.B."/>
            <person name="Klostermeier U.C."/>
            <person name="Beiko R.G."/>
            <person name="Rosenstiel P."/>
            <person name="Hippler M."/>
            <person name="Laroche J."/>
        </authorList>
    </citation>
    <scope>NUCLEOTIDE SEQUENCE [LARGE SCALE GENOMIC DNA]</scope>
    <source>
        <strain evidence="2 3">CCMP1005</strain>
    </source>
</reference>
<gene>
    <name evidence="2" type="ORF">THAOC_11895</name>
</gene>
<feature type="transmembrane region" description="Helical" evidence="1">
    <location>
        <begin position="82"/>
        <end position="103"/>
    </location>
</feature>
<dbReference type="EMBL" id="AGNL01013655">
    <property type="protein sequence ID" value="EJK67116.1"/>
    <property type="molecule type" value="Genomic_DNA"/>
</dbReference>
<dbReference type="AlphaFoldDB" id="K0T1I5"/>
<feature type="transmembrane region" description="Helical" evidence="1">
    <location>
        <begin position="139"/>
        <end position="160"/>
    </location>
</feature>
<sequence length="254" mass="28522">MRESSGPYSSSYLGSNGAGVATHNSGWVSIAYKVYPPLQFCDVDELQRKLRVYAKTVLFTSLFFWLWAIYNTQHLRRNGGGFDLGCLSFGGTSVSSLMLLRCANGDRLCKRKEKDDDGVDGGGIDYASKHSAPSVNLRTFAVATQVAVVANYLLGIVFAFKAGSRVYVYFASYCLAFSFLWMCTSASTWVLIQLYRETIRQSFGDDMLLTPRRRGCLYWILINTQGIREKPIGEEQEDVIDDELRALYEGSRYS</sequence>
<accession>K0T1I5</accession>
<evidence type="ECO:0000313" key="2">
    <source>
        <dbReference type="EMBL" id="EJK67116.1"/>
    </source>
</evidence>
<dbReference type="Proteomes" id="UP000266841">
    <property type="component" value="Unassembled WGS sequence"/>
</dbReference>
<protein>
    <recommendedName>
        <fullName evidence="4">Transmembrane protein</fullName>
    </recommendedName>
</protein>
<comment type="caution">
    <text evidence="2">The sequence shown here is derived from an EMBL/GenBank/DDBJ whole genome shotgun (WGS) entry which is preliminary data.</text>
</comment>
<keyword evidence="1" id="KW-0472">Membrane</keyword>
<keyword evidence="3" id="KW-1185">Reference proteome</keyword>
<keyword evidence="1" id="KW-0812">Transmembrane</keyword>
<evidence type="ECO:0008006" key="4">
    <source>
        <dbReference type="Google" id="ProtNLM"/>
    </source>
</evidence>
<organism evidence="2 3">
    <name type="scientific">Thalassiosira oceanica</name>
    <name type="common">Marine diatom</name>
    <dbReference type="NCBI Taxonomy" id="159749"/>
    <lineage>
        <taxon>Eukaryota</taxon>
        <taxon>Sar</taxon>
        <taxon>Stramenopiles</taxon>
        <taxon>Ochrophyta</taxon>
        <taxon>Bacillariophyta</taxon>
        <taxon>Coscinodiscophyceae</taxon>
        <taxon>Thalassiosirophycidae</taxon>
        <taxon>Thalassiosirales</taxon>
        <taxon>Thalassiosiraceae</taxon>
        <taxon>Thalassiosira</taxon>
    </lineage>
</organism>
<feature type="transmembrane region" description="Helical" evidence="1">
    <location>
        <begin position="166"/>
        <end position="192"/>
    </location>
</feature>
<feature type="transmembrane region" description="Helical" evidence="1">
    <location>
        <begin position="52"/>
        <end position="70"/>
    </location>
</feature>
<keyword evidence="1" id="KW-1133">Transmembrane helix</keyword>
<name>K0T1I5_THAOC</name>
<dbReference type="eggNOG" id="ENOG502QZGR">
    <property type="taxonomic scope" value="Eukaryota"/>
</dbReference>